<proteinExistence type="predicted"/>
<dbReference type="OrthoDB" id="162726at2"/>
<name>A0A1G9JK57_9FIRM</name>
<dbReference type="EMBL" id="FNGO01000004">
    <property type="protein sequence ID" value="SDL37473.1"/>
    <property type="molecule type" value="Genomic_DNA"/>
</dbReference>
<dbReference type="Pfam" id="PF19928">
    <property type="entry name" value="DUF6391"/>
    <property type="match status" value="1"/>
</dbReference>
<feature type="transmembrane region" description="Helical" evidence="1">
    <location>
        <begin position="136"/>
        <end position="164"/>
    </location>
</feature>
<keyword evidence="1" id="KW-0812">Transmembrane</keyword>
<evidence type="ECO:0000313" key="3">
    <source>
        <dbReference type="Proteomes" id="UP000199476"/>
    </source>
</evidence>
<organism evidence="2 3">
    <name type="scientific">Halarsenatibacter silvermanii</name>
    <dbReference type="NCBI Taxonomy" id="321763"/>
    <lineage>
        <taxon>Bacteria</taxon>
        <taxon>Bacillati</taxon>
        <taxon>Bacillota</taxon>
        <taxon>Clostridia</taxon>
        <taxon>Halanaerobiales</taxon>
        <taxon>Halarsenatibacteraceae</taxon>
        <taxon>Halarsenatibacter</taxon>
    </lineage>
</organism>
<reference evidence="2 3" key="1">
    <citation type="submission" date="2016-10" db="EMBL/GenBank/DDBJ databases">
        <authorList>
            <person name="de Groot N.N."/>
        </authorList>
    </citation>
    <scope>NUCLEOTIDE SEQUENCE [LARGE SCALE GENOMIC DNA]</scope>
    <source>
        <strain evidence="2 3">SLAS-1</strain>
    </source>
</reference>
<evidence type="ECO:0000313" key="2">
    <source>
        <dbReference type="EMBL" id="SDL37473.1"/>
    </source>
</evidence>
<keyword evidence="3" id="KW-1185">Reference proteome</keyword>
<keyword evidence="1" id="KW-1133">Transmembrane helix</keyword>
<sequence length="222" mass="25005">MAFWLLFLLLIFFFPVLIGPFLLFFLFLLLLIPLKFTLTSLTSLFSVPGELYRIAKKPALRKNHALEHATINVLEELFPYEGLSGYAEEDGFYILGVEDISRVEKAAREGLKRLSRGEKELVIHDRCGTTITAANLASAVIFLIILFTTGFFSIWTMLLAMGLANLVGPFLGRFLQTYVTTSHQVESVEIVSARYEMPRSGLLQGGGKVYVETREVPFIESR</sequence>
<feature type="transmembrane region" description="Helical" evidence="1">
    <location>
        <begin position="6"/>
        <end position="32"/>
    </location>
</feature>
<dbReference type="AlphaFoldDB" id="A0A1G9JK57"/>
<protein>
    <submittedName>
        <fullName evidence="2">Uncharacterized protein</fullName>
    </submittedName>
</protein>
<dbReference type="STRING" id="321763.SAMN04488692_1047"/>
<evidence type="ECO:0000256" key="1">
    <source>
        <dbReference type="SAM" id="Phobius"/>
    </source>
</evidence>
<keyword evidence="1" id="KW-0472">Membrane</keyword>
<dbReference type="RefSeq" id="WP_089758417.1">
    <property type="nucleotide sequence ID" value="NZ_FNGO01000004.1"/>
</dbReference>
<gene>
    <name evidence="2" type="ORF">SAMN04488692_1047</name>
</gene>
<accession>A0A1G9JK57</accession>
<dbReference type="Proteomes" id="UP000199476">
    <property type="component" value="Unassembled WGS sequence"/>
</dbReference>